<dbReference type="EMBL" id="KZ819638">
    <property type="protein sequence ID" value="PWN88099.1"/>
    <property type="molecule type" value="Genomic_DNA"/>
</dbReference>
<accession>A0A316YFV6</accession>
<evidence type="ECO:0000313" key="2">
    <source>
        <dbReference type="EMBL" id="PWN88099.1"/>
    </source>
</evidence>
<organism evidence="2 3">
    <name type="scientific">Acaromyces ingoldii</name>
    <dbReference type="NCBI Taxonomy" id="215250"/>
    <lineage>
        <taxon>Eukaryota</taxon>
        <taxon>Fungi</taxon>
        <taxon>Dikarya</taxon>
        <taxon>Basidiomycota</taxon>
        <taxon>Ustilaginomycotina</taxon>
        <taxon>Exobasidiomycetes</taxon>
        <taxon>Exobasidiales</taxon>
        <taxon>Cryptobasidiaceae</taxon>
        <taxon>Acaromyces</taxon>
    </lineage>
</organism>
<keyword evidence="3" id="KW-1185">Reference proteome</keyword>
<dbReference type="RefSeq" id="XP_025375297.1">
    <property type="nucleotide sequence ID" value="XM_025522276.1"/>
</dbReference>
<name>A0A316YFV6_9BASI</name>
<dbReference type="GeneID" id="37044192"/>
<gene>
    <name evidence="2" type="ORF">FA10DRAFT_268320</name>
</gene>
<feature type="chain" id="PRO_5016407915" evidence="1">
    <location>
        <begin position="21"/>
        <end position="174"/>
    </location>
</feature>
<proteinExistence type="predicted"/>
<dbReference type="Proteomes" id="UP000245768">
    <property type="component" value="Unassembled WGS sequence"/>
</dbReference>
<evidence type="ECO:0000256" key="1">
    <source>
        <dbReference type="SAM" id="SignalP"/>
    </source>
</evidence>
<sequence>MHIRSSAALLLVSLAASVLAQTTTFYGPLTTNNGVAACVQYGSCTTASGSQVTETQQAPVTPPASSQAIAAPTDSVQSELSISALAAQGAEAAYSSRVANGQGKSGSGNGATSANLTGTVIAGTTPTSVPAQSTGHADAAVAAPQLASLGGGARTLAWSLAIVAGAVGAGAVGL</sequence>
<reference evidence="2 3" key="1">
    <citation type="journal article" date="2018" name="Mol. Biol. Evol.">
        <title>Broad Genomic Sampling Reveals a Smut Pathogenic Ancestry of the Fungal Clade Ustilaginomycotina.</title>
        <authorList>
            <person name="Kijpornyongpan T."/>
            <person name="Mondo S.J."/>
            <person name="Barry K."/>
            <person name="Sandor L."/>
            <person name="Lee J."/>
            <person name="Lipzen A."/>
            <person name="Pangilinan J."/>
            <person name="LaButti K."/>
            <person name="Hainaut M."/>
            <person name="Henrissat B."/>
            <person name="Grigoriev I.V."/>
            <person name="Spatafora J.W."/>
            <person name="Aime M.C."/>
        </authorList>
    </citation>
    <scope>NUCLEOTIDE SEQUENCE [LARGE SCALE GENOMIC DNA]</scope>
    <source>
        <strain evidence="2 3">MCA 4198</strain>
    </source>
</reference>
<dbReference type="OrthoDB" id="2556658at2759"/>
<dbReference type="AlphaFoldDB" id="A0A316YFV6"/>
<evidence type="ECO:0000313" key="3">
    <source>
        <dbReference type="Proteomes" id="UP000245768"/>
    </source>
</evidence>
<keyword evidence="1" id="KW-0732">Signal</keyword>
<feature type="signal peptide" evidence="1">
    <location>
        <begin position="1"/>
        <end position="20"/>
    </location>
</feature>
<dbReference type="InParanoid" id="A0A316YFV6"/>
<protein>
    <submittedName>
        <fullName evidence="2">Uncharacterized protein</fullName>
    </submittedName>
</protein>